<evidence type="ECO:0000256" key="1">
    <source>
        <dbReference type="SAM" id="Phobius"/>
    </source>
</evidence>
<evidence type="ECO:0000313" key="3">
    <source>
        <dbReference type="EMBL" id="KTD27109.1"/>
    </source>
</evidence>
<keyword evidence="4" id="KW-1185">Reference proteome</keyword>
<dbReference type="RefSeq" id="WP_078767401.1">
    <property type="nucleotide sequence ID" value="NZ_CAAAIB010000009.1"/>
</dbReference>
<organism evidence="3 4">
    <name type="scientific">Legionella maceachernii</name>
    <dbReference type="NCBI Taxonomy" id="466"/>
    <lineage>
        <taxon>Bacteria</taxon>
        <taxon>Pseudomonadati</taxon>
        <taxon>Pseudomonadota</taxon>
        <taxon>Gammaproteobacteria</taxon>
        <taxon>Legionellales</taxon>
        <taxon>Legionellaceae</taxon>
        <taxon>Legionella</taxon>
    </lineage>
</organism>
<keyword evidence="1" id="KW-1133">Transmembrane helix</keyword>
<dbReference type="GO" id="GO:0016301">
    <property type="term" value="F:kinase activity"/>
    <property type="evidence" value="ECO:0007669"/>
    <property type="project" value="UniProtKB-KW"/>
</dbReference>
<dbReference type="Pfam" id="PF04784">
    <property type="entry name" value="DUF547"/>
    <property type="match status" value="1"/>
</dbReference>
<feature type="domain" description="DUF547" evidence="2">
    <location>
        <begin position="114"/>
        <end position="227"/>
    </location>
</feature>
<gene>
    <name evidence="3" type="ORF">Lmac_1357</name>
</gene>
<keyword evidence="3" id="KW-0418">Kinase</keyword>
<evidence type="ECO:0000259" key="2">
    <source>
        <dbReference type="Pfam" id="PF04784"/>
    </source>
</evidence>
<keyword evidence="3" id="KW-0808">Transferase</keyword>
<dbReference type="PATRIC" id="fig|466.6.peg.1434"/>
<feature type="transmembrane region" description="Helical" evidence="1">
    <location>
        <begin position="20"/>
        <end position="43"/>
    </location>
</feature>
<dbReference type="InterPro" id="IPR006869">
    <property type="entry name" value="DUF547"/>
</dbReference>
<keyword evidence="1" id="KW-0472">Membrane</keyword>
<reference evidence="3 4" key="1">
    <citation type="submission" date="2015-11" db="EMBL/GenBank/DDBJ databases">
        <title>Genomic analysis of 38 Legionella species identifies large and diverse effector repertoires.</title>
        <authorList>
            <person name="Burstein D."/>
            <person name="Amaro F."/>
            <person name="Zusman T."/>
            <person name="Lifshitz Z."/>
            <person name="Cohen O."/>
            <person name="Gilbert J.A."/>
            <person name="Pupko T."/>
            <person name="Shuman H.A."/>
            <person name="Segal G."/>
        </authorList>
    </citation>
    <scope>NUCLEOTIDE SEQUENCE [LARGE SCALE GENOMIC DNA]</scope>
    <source>
        <strain evidence="3 4">PX-1-G2-E2</strain>
    </source>
</reference>
<comment type="caution">
    <text evidence="3">The sequence shown here is derived from an EMBL/GenBank/DDBJ whole genome shotgun (WGS) entry which is preliminary data.</text>
</comment>
<dbReference type="Proteomes" id="UP000054908">
    <property type="component" value="Unassembled WGS sequence"/>
</dbReference>
<dbReference type="PANTHER" id="PTHR46361:SF3">
    <property type="entry name" value="ELECTRON CARRIER_ PROTEIN DISULFIDE OXIDOREDUCTASE"/>
    <property type="match status" value="1"/>
</dbReference>
<name>A0A0W0W403_9GAMM</name>
<dbReference type="STRING" id="466.Lmac_1357"/>
<keyword evidence="1" id="KW-0812">Transmembrane</keyword>
<proteinExistence type="predicted"/>
<dbReference type="EMBL" id="LNYL01000033">
    <property type="protein sequence ID" value="KTD27109.1"/>
    <property type="molecule type" value="Genomic_DNA"/>
</dbReference>
<evidence type="ECO:0000313" key="4">
    <source>
        <dbReference type="Proteomes" id="UP000054908"/>
    </source>
</evidence>
<protein>
    <submittedName>
        <fullName evidence="3">Putative Ser/Thr protein kinase</fullName>
    </submittedName>
</protein>
<dbReference type="AlphaFoldDB" id="A0A0W0W403"/>
<dbReference type="PANTHER" id="PTHR46361">
    <property type="entry name" value="ELECTRON CARRIER/ PROTEIN DISULFIDE OXIDOREDUCTASE"/>
    <property type="match status" value="1"/>
</dbReference>
<accession>A0A0W0W403</accession>
<sequence>MFSFNPFRYCYAPRKRQSSIFSLLKSLGYILFISLMLTASSVYASFNKSLWPIWEVNNPLSRASIDHSDWQEFLNHRVKTNEENINLVDYAHLTDEDYALLQRYIEKMSKIDIDKYNRNEQLAFWINLYNALTVQIIADYYPVGSVEEISISPGLFSIGPWGKKVVTINGVALSLDEIQNRIIRPIWNDQRTLYAINNGSIGAANLSKQAYRGPTIDAALNEAAFGYVNSLRGAQVIEGALIVSKIYDWFNEDFGGTKHDVISHLKQFAKEPLCNQLKHINNIDNFVYNWHLNSTVSDE</sequence>